<dbReference type="HOGENOM" id="CLU_1154328_0_0_2"/>
<dbReference type="EMBL" id="CR936257">
    <property type="protein sequence ID" value="CAI50378.2"/>
    <property type="molecule type" value="Genomic_DNA"/>
</dbReference>
<dbReference type="RefSeq" id="WP_049939684.1">
    <property type="nucleotide sequence ID" value="NC_007426.1"/>
</dbReference>
<proteinExistence type="predicted"/>
<protein>
    <submittedName>
        <fullName evidence="2">Probable S-adenosylmethionine-dependent methyltransferase</fullName>
        <ecNumber evidence="2">2.1.1.-</ecNumber>
    </submittedName>
</protein>
<keyword evidence="2" id="KW-0808">Transferase</keyword>
<dbReference type="Pfam" id="PF08241">
    <property type="entry name" value="Methyltransf_11"/>
    <property type="match status" value="1"/>
</dbReference>
<dbReference type="OrthoDB" id="11691at2157"/>
<dbReference type="GeneID" id="3702102"/>
<organism evidence="2 3">
    <name type="scientific">Natronomonas pharaonis (strain ATCC 35678 / DSM 2160 / CIP 103997 / JCM 8858 / NBRC 14720 / NCIMB 2260 / Gabara)</name>
    <name type="common">Halobacterium pharaonis</name>
    <dbReference type="NCBI Taxonomy" id="348780"/>
    <lineage>
        <taxon>Archaea</taxon>
        <taxon>Methanobacteriati</taxon>
        <taxon>Methanobacteriota</taxon>
        <taxon>Stenosarchaea group</taxon>
        <taxon>Halobacteria</taxon>
        <taxon>Halobacteriales</taxon>
        <taxon>Natronomonadaceae</taxon>
        <taxon>Natronomonas</taxon>
    </lineage>
</organism>
<keyword evidence="3" id="KW-1185">Reference proteome</keyword>
<reference evidence="2 3" key="1">
    <citation type="journal article" date="2005" name="Genome Res.">
        <title>Living with two extremes: conclusions from the genome sequence of Natronomonas pharaonis.</title>
        <authorList>
            <person name="Falb M."/>
            <person name="Pfeiffer F."/>
            <person name="Palm P."/>
            <person name="Rodewald K."/>
            <person name="Hickmann V."/>
            <person name="Tittor J."/>
            <person name="Oesterhelt D."/>
        </authorList>
    </citation>
    <scope>NUCLEOTIDE SEQUENCE [LARGE SCALE GENOMIC DNA]</scope>
    <source>
        <strain evidence="3">ATCC 35678 / DSM 2160 / CIP 103997 / JCM 8858 / NBRC 14720 / NCIMB 2260 / Gabara</strain>
    </source>
</reference>
<evidence type="ECO:0000313" key="2">
    <source>
        <dbReference type="EMBL" id="CAI50378.2"/>
    </source>
</evidence>
<dbReference type="SUPFAM" id="SSF53335">
    <property type="entry name" value="S-adenosyl-L-methionine-dependent methyltransferases"/>
    <property type="match status" value="1"/>
</dbReference>
<gene>
    <name evidence="2" type="ordered locus">NP_4574A</name>
</gene>
<dbReference type="GO" id="GO:0008757">
    <property type="term" value="F:S-adenosylmethionine-dependent methyltransferase activity"/>
    <property type="evidence" value="ECO:0007669"/>
    <property type="project" value="InterPro"/>
</dbReference>
<dbReference type="STRING" id="348780.NP_4574A"/>
<evidence type="ECO:0000259" key="1">
    <source>
        <dbReference type="Pfam" id="PF08241"/>
    </source>
</evidence>
<dbReference type="CDD" id="cd02440">
    <property type="entry name" value="AdoMet_MTases"/>
    <property type="match status" value="1"/>
</dbReference>
<dbReference type="InterPro" id="IPR013216">
    <property type="entry name" value="Methyltransf_11"/>
</dbReference>
<name>A0A1U7EYP2_NATPD</name>
<dbReference type="KEGG" id="nph:NP_4574A"/>
<dbReference type="eggNOG" id="arCOG03529">
    <property type="taxonomic scope" value="Archaea"/>
</dbReference>
<dbReference type="InterPro" id="IPR029063">
    <property type="entry name" value="SAM-dependent_MTases_sf"/>
</dbReference>
<dbReference type="AlphaFoldDB" id="A0A1U7EYP2"/>
<keyword evidence="2" id="KW-0489">Methyltransferase</keyword>
<feature type="domain" description="Methyltransferase type 11" evidence="1">
    <location>
        <begin position="48"/>
        <end position="133"/>
    </location>
</feature>
<dbReference type="GO" id="GO:0032259">
    <property type="term" value="P:methylation"/>
    <property type="evidence" value="ECO:0007669"/>
    <property type="project" value="UniProtKB-KW"/>
</dbReference>
<sequence length="243" mass="26374">MKNAIRTNFDESEQAYERYENATGRFAALADRLAGQLASDGDGLGRTLDAGAGNGHSTRVFAEESKRLVALDISRGMLRANPTADRVQADFDALPFRAERFDTVAFTASLFLTPSPETAAGEAARVLRADGTVGAVAPLGWTTPAGDDVFGPLERDSRSPTGAEAVVDALRRHFSVETGTWTFETTAEALRQFHAIPAMAARLYPRLDADARVERAQELLEAVEGPLEQRWQWIVGEPKPASR</sequence>
<dbReference type="EC" id="2.1.1.-" evidence="2"/>
<dbReference type="EnsemblBacteria" id="CAI50378">
    <property type="protein sequence ID" value="CAI50378"/>
    <property type="gene ID" value="NP_4574A"/>
</dbReference>
<accession>A0A1U7EYP2</accession>
<dbReference type="Gene3D" id="3.40.50.150">
    <property type="entry name" value="Vaccinia Virus protein VP39"/>
    <property type="match status" value="1"/>
</dbReference>
<dbReference type="PANTHER" id="PTHR43591">
    <property type="entry name" value="METHYLTRANSFERASE"/>
    <property type="match status" value="1"/>
</dbReference>
<evidence type="ECO:0000313" key="3">
    <source>
        <dbReference type="Proteomes" id="UP000002698"/>
    </source>
</evidence>
<dbReference type="Proteomes" id="UP000002698">
    <property type="component" value="Chromosome"/>
</dbReference>